<comment type="caution">
    <text evidence="6">The sequence shown here is derived from an EMBL/GenBank/DDBJ whole genome shotgun (WGS) entry which is preliminary data.</text>
</comment>
<dbReference type="Gene3D" id="3.90.1150.10">
    <property type="entry name" value="Aspartate Aminotransferase, domain 1"/>
    <property type="match status" value="1"/>
</dbReference>
<name>A0ABP6CVA3_9ACTN</name>
<dbReference type="InterPro" id="IPR015421">
    <property type="entry name" value="PyrdxlP-dep_Trfase_major"/>
</dbReference>
<keyword evidence="6" id="KW-0032">Aminotransferase</keyword>
<keyword evidence="3" id="KW-0808">Transferase</keyword>
<dbReference type="InterPro" id="IPR050087">
    <property type="entry name" value="AON_synthase_class-II"/>
</dbReference>
<reference evidence="7" key="1">
    <citation type="journal article" date="2019" name="Int. J. Syst. Evol. Microbiol.">
        <title>The Global Catalogue of Microorganisms (GCM) 10K type strain sequencing project: providing services to taxonomists for standard genome sequencing and annotation.</title>
        <authorList>
            <consortium name="The Broad Institute Genomics Platform"/>
            <consortium name="The Broad Institute Genome Sequencing Center for Infectious Disease"/>
            <person name="Wu L."/>
            <person name="Ma J."/>
        </authorList>
    </citation>
    <scope>NUCLEOTIDE SEQUENCE [LARGE SCALE GENOMIC DNA]</scope>
    <source>
        <strain evidence="7">JCM 6833</strain>
    </source>
</reference>
<proteinExistence type="predicted"/>
<dbReference type="Pfam" id="PF00155">
    <property type="entry name" value="Aminotran_1_2"/>
    <property type="match status" value="1"/>
</dbReference>
<accession>A0ABP6CVA3</accession>
<dbReference type="InterPro" id="IPR015424">
    <property type="entry name" value="PyrdxlP-dep_Trfase"/>
</dbReference>
<dbReference type="PANTHER" id="PTHR13693:SF3">
    <property type="entry name" value="LD36009P"/>
    <property type="match status" value="1"/>
</dbReference>
<gene>
    <name evidence="6" type="ORF">GCM10010411_77320</name>
</gene>
<dbReference type="EC" id="2.3.1.47" evidence="2"/>
<dbReference type="InterPro" id="IPR015422">
    <property type="entry name" value="PyrdxlP-dep_Trfase_small"/>
</dbReference>
<dbReference type="PANTHER" id="PTHR13693">
    <property type="entry name" value="CLASS II AMINOTRANSFERASE/8-AMINO-7-OXONONANOATE SYNTHASE"/>
    <property type="match status" value="1"/>
</dbReference>
<keyword evidence="7" id="KW-1185">Reference proteome</keyword>
<evidence type="ECO:0000256" key="3">
    <source>
        <dbReference type="ARBA" id="ARBA00022679"/>
    </source>
</evidence>
<evidence type="ECO:0000256" key="4">
    <source>
        <dbReference type="ARBA" id="ARBA00047715"/>
    </source>
</evidence>
<dbReference type="GO" id="GO:0008483">
    <property type="term" value="F:transaminase activity"/>
    <property type="evidence" value="ECO:0007669"/>
    <property type="project" value="UniProtKB-KW"/>
</dbReference>
<dbReference type="SUPFAM" id="SSF53383">
    <property type="entry name" value="PLP-dependent transferases"/>
    <property type="match status" value="1"/>
</dbReference>
<evidence type="ECO:0000259" key="5">
    <source>
        <dbReference type="Pfam" id="PF00155"/>
    </source>
</evidence>
<dbReference type="Gene3D" id="3.40.640.10">
    <property type="entry name" value="Type I PLP-dependent aspartate aminotransferase-like (Major domain)"/>
    <property type="match status" value="1"/>
</dbReference>
<evidence type="ECO:0000256" key="1">
    <source>
        <dbReference type="ARBA" id="ARBA00001933"/>
    </source>
</evidence>
<comment type="catalytic activity">
    <reaction evidence="4">
        <text>6-carboxyhexanoyl-[ACP] + L-alanine + H(+) = (8S)-8-amino-7-oxononanoate + holo-[ACP] + CO2</text>
        <dbReference type="Rhea" id="RHEA:42288"/>
        <dbReference type="Rhea" id="RHEA-COMP:9685"/>
        <dbReference type="Rhea" id="RHEA-COMP:9955"/>
        <dbReference type="ChEBI" id="CHEBI:15378"/>
        <dbReference type="ChEBI" id="CHEBI:16526"/>
        <dbReference type="ChEBI" id="CHEBI:57972"/>
        <dbReference type="ChEBI" id="CHEBI:64479"/>
        <dbReference type="ChEBI" id="CHEBI:78846"/>
        <dbReference type="ChEBI" id="CHEBI:149468"/>
        <dbReference type="EC" id="2.3.1.47"/>
    </reaction>
</comment>
<evidence type="ECO:0000313" key="7">
    <source>
        <dbReference type="Proteomes" id="UP001501509"/>
    </source>
</evidence>
<organism evidence="6 7">
    <name type="scientific">Actinomadura fulvescens</name>
    <dbReference type="NCBI Taxonomy" id="46160"/>
    <lineage>
        <taxon>Bacteria</taxon>
        <taxon>Bacillati</taxon>
        <taxon>Actinomycetota</taxon>
        <taxon>Actinomycetes</taxon>
        <taxon>Streptosporangiales</taxon>
        <taxon>Thermomonosporaceae</taxon>
        <taxon>Actinomadura</taxon>
    </lineage>
</organism>
<dbReference type="EMBL" id="BAAATD010000014">
    <property type="protein sequence ID" value="GAA2628551.1"/>
    <property type="molecule type" value="Genomic_DNA"/>
</dbReference>
<evidence type="ECO:0000313" key="6">
    <source>
        <dbReference type="EMBL" id="GAA2628551.1"/>
    </source>
</evidence>
<protein>
    <recommendedName>
        <fullName evidence="2">8-amino-7-oxononanoate synthase</fullName>
        <ecNumber evidence="2">2.3.1.47</ecNumber>
    </recommendedName>
</protein>
<dbReference type="Proteomes" id="UP001501509">
    <property type="component" value="Unassembled WGS sequence"/>
</dbReference>
<evidence type="ECO:0000256" key="2">
    <source>
        <dbReference type="ARBA" id="ARBA00013187"/>
    </source>
</evidence>
<feature type="domain" description="Aminotransferase class I/classII large" evidence="5">
    <location>
        <begin position="46"/>
        <end position="382"/>
    </location>
</feature>
<dbReference type="InterPro" id="IPR004839">
    <property type="entry name" value="Aminotransferase_I/II_large"/>
</dbReference>
<sequence length="387" mass="40557">MFAKCRDWRLMDEAVAMGVYPYYRPIEMPAGAGEVVVGGRRVVMAGSSDYLALSGDARVRAAAVAAIERLGVGTGGSRLTNGTLALHEELEGRLARFLGHEAAMVVTTGFQANLALSALFGPADEVLADGHVHASLIDAARQGRARLRRFRHNDLGHLARLLERGQADAGRLVLSEGLFSATGDVCDLPGIVKLAERHRVRLCLDIAHDVGVLGAGGRGAAERFGLQSAVDVYTVAFSKGLGGLGGAITGPEPVINYLRHHARAMLFSTSLPPASAAAALAGLGIIEAEPERRRRVLAHAARLSTELAALGLAGVGPGDTPIIAVPVGDAVRCMRLCSTLLDEGVFTLAMIPPSVPEGRSLIRLTVTAAHTDDHIDRILDAFAVVCG</sequence>
<comment type="cofactor">
    <cofactor evidence="1">
        <name>pyridoxal 5'-phosphate</name>
        <dbReference type="ChEBI" id="CHEBI:597326"/>
    </cofactor>
</comment>